<name>A0ACC3BVF7_PYRYE</name>
<reference evidence="1" key="1">
    <citation type="submission" date="2019-11" db="EMBL/GenBank/DDBJ databases">
        <title>Nori genome reveals adaptations in red seaweeds to the harsh intertidal environment.</title>
        <authorList>
            <person name="Wang D."/>
            <person name="Mao Y."/>
        </authorList>
    </citation>
    <scope>NUCLEOTIDE SEQUENCE</scope>
    <source>
        <tissue evidence="1">Gametophyte</tissue>
    </source>
</reference>
<protein>
    <submittedName>
        <fullName evidence="1">Uncharacterized protein</fullName>
    </submittedName>
</protein>
<proteinExistence type="predicted"/>
<dbReference type="Proteomes" id="UP000798662">
    <property type="component" value="Chromosome 1"/>
</dbReference>
<evidence type="ECO:0000313" key="1">
    <source>
        <dbReference type="EMBL" id="KAK1862009.1"/>
    </source>
</evidence>
<evidence type="ECO:0000313" key="2">
    <source>
        <dbReference type="Proteomes" id="UP000798662"/>
    </source>
</evidence>
<organism evidence="1 2">
    <name type="scientific">Pyropia yezoensis</name>
    <name type="common">Susabi-nori</name>
    <name type="synonym">Porphyra yezoensis</name>
    <dbReference type="NCBI Taxonomy" id="2788"/>
    <lineage>
        <taxon>Eukaryota</taxon>
        <taxon>Rhodophyta</taxon>
        <taxon>Bangiophyceae</taxon>
        <taxon>Bangiales</taxon>
        <taxon>Bangiaceae</taxon>
        <taxon>Pyropia</taxon>
    </lineage>
</organism>
<keyword evidence="2" id="KW-1185">Reference proteome</keyword>
<gene>
    <name evidence="1" type="ORF">I4F81_004585</name>
</gene>
<sequence length="1105" mass="121319">MLDKCLPLAGLSAGLVRSSLGLRSSAEDFGVPRWYGNALVVYALCRGVFSIVNFARNLPTCVAPGCRVFSRRCGHVRIARRIRDGTPKNVGNSFEQPEVLTTKSKAAGTSGSRLLYLSHEEEDDGVEKQPLDTLRTDGDAPEARVCDRRLRNMLPCTGETAMGEVWMRTADWRRILANMSSAKDPGKADDLKLLLTCYQSMLRRQLVRDTRDVLVESHCGSCGLARAPRHALSTEHGVLSTHHSTAPAMKYDGRSDGIFSFRRRNRAKRWLLFTRGVIDKLQSFTISARTTNTAATRHLVADVASFNLRRQDVVKLGTMAARSFFIPPETAQCPICGPDPEFIVIEAQAIGCTDPDDVHAFRPGEDCPVLPIEASKLCILEQAALRAAVDKVLRGCKALTEPQERVLRTWHQLSIFAGQPSPAAAAALLLFRFFPLEPSSGQQGLAPPATGTGLNEDGDVDSGSSTDPDETFTSRQARKKFDEGRTLEDAVKEDADGSLVLGGAGKAPQPVQETWQDRTGVCAPSFSHYSRDDDGVWVCILPFLQAILAETPTGMLQAHDEKAVGLFADALRFKGREYWRSVTKAVDGVGFITSFIGLLGDELDADALFRVSVGVLLRQAVDVEDFVDHEFERLASKRKSDRGWGNKDYCDSWGGSPTAALFAQWKARQEAYQAADVDDPLVSFEFFASLPRVRPAVKDSIAAGRRRKYQGKKRHKADLKGDGDACNKAISIITGLTQGVFNLLGLHGARDVHDPPDDPSGLHEHQEAVPPSRRNPRAENDHIELADEALDQADALSSKIAGSVPSASPPAVTPVCVRALSASRVVGPDTAPLPDDLAAFVTSLVSGREYGELVRRKNKARVALDVSDFCRLRGTGWMNDEIMNSYVALLNWRNDDIRKARASGSSSLNGVQLLASTRRTFCFNTYFFSRLWSARMGYDYDCCKRWGTKLGLSVGDVDLIIVPINLKSVHWVLAVIDIEKRTFHYCDSFLSSDPIDAIGTTRRWLKDEVQQQLGSDALDEMDIDGWQVLQNDGVPEQTDGGSCGVFSLLLADCLSLGLPATFGQRDMPVLRLRLAVDLFLDDLVCTPAHDARHRSMHYDVFVGLP</sequence>
<comment type="caution">
    <text evidence="1">The sequence shown here is derived from an EMBL/GenBank/DDBJ whole genome shotgun (WGS) entry which is preliminary data.</text>
</comment>
<dbReference type="EMBL" id="CM020618">
    <property type="protein sequence ID" value="KAK1862009.1"/>
    <property type="molecule type" value="Genomic_DNA"/>
</dbReference>
<accession>A0ACC3BVF7</accession>